<dbReference type="Pfam" id="PF13414">
    <property type="entry name" value="TPR_11"/>
    <property type="match status" value="2"/>
</dbReference>
<dbReference type="Pfam" id="PF13432">
    <property type="entry name" value="TPR_16"/>
    <property type="match status" value="1"/>
</dbReference>
<dbReference type="PANTHER" id="PTHR44943:SF8">
    <property type="entry name" value="TPR REPEAT-CONTAINING PROTEIN MJ0263"/>
    <property type="match status" value="1"/>
</dbReference>
<sequence>MREVGTIFAPVNSKVNLCAGEAFMEEAAKHLAKEFLCSGINFFLSGEYEQAERRLQEALELDPSAALAYCYLGIIALETGRISEALVWCVKGLESEPGDSYLRYCYGVALDRDNRYEEAIEQYRAYVLLHPDDIECWFSLGGAYHRLGKHSEALECFDKILELDPWNPQSLYNKAVISTDLGDEQGAINLLEVTVNKNPLYWKAWIKLGYLLSKKKQWDKATEAYERVVQLRPDLADGHYNLGLCYLTLDKTRLALKAFQEALFLNSEDADAHFYVGLAYMDLKQNQQASEAFHRALGINLEHERSHYLLGYLYHMEGEKEKAEKELRFLTVKDSMFAPLLQKTVSSGSSGYFGVN</sequence>
<dbReference type="Gene3D" id="1.25.40.10">
    <property type="entry name" value="Tetratricopeptide repeat domain"/>
    <property type="match status" value="3"/>
</dbReference>
<dbReference type="PROSITE" id="PS50293">
    <property type="entry name" value="TPR_REGION"/>
    <property type="match status" value="1"/>
</dbReference>
<evidence type="ECO:0000256" key="1">
    <source>
        <dbReference type="ARBA" id="ARBA00022737"/>
    </source>
</evidence>
<feature type="repeat" description="TPR" evidence="3">
    <location>
        <begin position="202"/>
        <end position="235"/>
    </location>
</feature>
<dbReference type="SMART" id="SM00028">
    <property type="entry name" value="TPR"/>
    <property type="match status" value="9"/>
</dbReference>
<evidence type="ECO:0000256" key="2">
    <source>
        <dbReference type="ARBA" id="ARBA00022803"/>
    </source>
</evidence>
<keyword evidence="1" id="KW-0677">Repeat</keyword>
<dbReference type="InterPro" id="IPR011990">
    <property type="entry name" value="TPR-like_helical_dom_sf"/>
</dbReference>
<feature type="repeat" description="TPR" evidence="3">
    <location>
        <begin position="32"/>
        <end position="65"/>
    </location>
</feature>
<reference evidence="4 5" key="1">
    <citation type="journal article" date="2014" name="Syst. Appl. Microbiol.">
        <title>Evidence for the existence of two new members of the family Chlamydiaceae and proposal of Chlamydia avium sp. nov. and Chlamydia gallinacea sp. nov.</title>
        <authorList>
            <person name="Sachse K."/>
            <person name="Laroucau K."/>
            <person name="Riege K."/>
            <person name="Wehner S."/>
            <person name="Dilcher M."/>
            <person name="Creasy H.H."/>
            <person name="Weidmann M."/>
            <person name="Myers G."/>
            <person name="Vorimore F."/>
            <person name="Vicari N."/>
            <person name="Magnino S."/>
            <person name="Liebler-Tenorio E."/>
            <person name="Ruettger A."/>
            <person name="Bavoil P.M."/>
            <person name="Hufert F.T."/>
            <person name="Rossello-Mora R."/>
            <person name="Marz M."/>
        </authorList>
    </citation>
    <scope>NUCLEOTIDE SEQUENCE [LARGE SCALE GENOMIC DNA]</scope>
    <source>
        <strain evidence="4 5">10DC88</strain>
    </source>
</reference>
<dbReference type="STRING" id="1229831.M832_08500"/>
<evidence type="ECO:0000256" key="3">
    <source>
        <dbReference type="PROSITE-ProRule" id="PRU00339"/>
    </source>
</evidence>
<feature type="repeat" description="TPR" evidence="3">
    <location>
        <begin position="236"/>
        <end position="269"/>
    </location>
</feature>
<keyword evidence="2 3" id="KW-0802">TPR repeat</keyword>
<organism evidence="4 5">
    <name type="scientific">Chlamydia avium 10DC88</name>
    <dbReference type="NCBI Taxonomy" id="1229831"/>
    <lineage>
        <taxon>Bacteria</taxon>
        <taxon>Pseudomonadati</taxon>
        <taxon>Chlamydiota</taxon>
        <taxon>Chlamydiia</taxon>
        <taxon>Chlamydiales</taxon>
        <taxon>Chlamydiaceae</taxon>
        <taxon>Chlamydia/Chlamydophila group</taxon>
        <taxon>Chlamydia</taxon>
    </lineage>
</organism>
<gene>
    <name evidence="4" type="ORF">M832_08500</name>
</gene>
<dbReference type="PROSITE" id="PS50005">
    <property type="entry name" value="TPR"/>
    <property type="match status" value="6"/>
</dbReference>
<dbReference type="InterPro" id="IPR019734">
    <property type="entry name" value="TPR_rpt"/>
</dbReference>
<dbReference type="Proteomes" id="UP000019433">
    <property type="component" value="Chromosome"/>
</dbReference>
<dbReference type="InterPro" id="IPR051685">
    <property type="entry name" value="Ycf3/AcsC/BcsC/TPR_MFPF"/>
</dbReference>
<evidence type="ECO:0000313" key="5">
    <source>
        <dbReference type="Proteomes" id="UP000019433"/>
    </source>
</evidence>
<dbReference type="HOGENOM" id="CLU_003728_2_0_0"/>
<name>W8JN56_9CHLA</name>
<feature type="repeat" description="TPR" evidence="3">
    <location>
        <begin position="270"/>
        <end position="303"/>
    </location>
</feature>
<dbReference type="Pfam" id="PF00515">
    <property type="entry name" value="TPR_1"/>
    <property type="match status" value="1"/>
</dbReference>
<evidence type="ECO:0000313" key="4">
    <source>
        <dbReference type="EMBL" id="AHK63699.1"/>
    </source>
</evidence>
<dbReference type="KEGG" id="cav:M832_08500"/>
<dbReference type="SUPFAM" id="SSF48452">
    <property type="entry name" value="TPR-like"/>
    <property type="match status" value="1"/>
</dbReference>
<dbReference type="AlphaFoldDB" id="W8JN56"/>
<dbReference type="PATRIC" id="fig|1229831.3.peg.849"/>
<feature type="repeat" description="TPR" evidence="3">
    <location>
        <begin position="134"/>
        <end position="167"/>
    </location>
</feature>
<feature type="repeat" description="TPR" evidence="3">
    <location>
        <begin position="100"/>
        <end position="133"/>
    </location>
</feature>
<accession>W8JN56</accession>
<dbReference type="EMBL" id="CP006571">
    <property type="protein sequence ID" value="AHK63699.1"/>
    <property type="molecule type" value="Genomic_DNA"/>
</dbReference>
<protein>
    <submittedName>
        <fullName evidence="4">Type III secretion low calcium response chaperone LcrH/SycD</fullName>
    </submittedName>
</protein>
<dbReference type="PANTHER" id="PTHR44943">
    <property type="entry name" value="CELLULOSE SYNTHASE OPERON PROTEIN C"/>
    <property type="match status" value="1"/>
</dbReference>
<proteinExistence type="predicted"/>
<dbReference type="eggNOG" id="COG0457">
    <property type="taxonomic scope" value="Bacteria"/>
</dbReference>